<dbReference type="InterPro" id="IPR036388">
    <property type="entry name" value="WH-like_DNA-bd_sf"/>
</dbReference>
<dbReference type="PANTHER" id="PTHR30346:SF28">
    <property type="entry name" value="HTH-TYPE TRANSCRIPTIONAL REGULATOR CYNR"/>
    <property type="match status" value="1"/>
</dbReference>
<dbReference type="SUPFAM" id="SSF53850">
    <property type="entry name" value="Periplasmic binding protein-like II"/>
    <property type="match status" value="1"/>
</dbReference>
<evidence type="ECO:0000313" key="6">
    <source>
        <dbReference type="EMBL" id="GAQ23172.1"/>
    </source>
</evidence>
<comment type="caution">
    <text evidence="6">The sequence shown here is derived from an EMBL/GenBank/DDBJ whole genome shotgun (WGS) entry which is preliminary data.</text>
</comment>
<feature type="domain" description="HTH lysR-type" evidence="5">
    <location>
        <begin position="1"/>
        <end position="58"/>
    </location>
</feature>
<dbReference type="Gene3D" id="3.40.190.10">
    <property type="entry name" value="Periplasmic binding protein-like II"/>
    <property type="match status" value="2"/>
</dbReference>
<proteinExistence type="inferred from homology"/>
<dbReference type="GO" id="GO:0032993">
    <property type="term" value="C:protein-DNA complex"/>
    <property type="evidence" value="ECO:0007669"/>
    <property type="project" value="TreeGrafter"/>
</dbReference>
<organism evidence="6 7">
    <name type="scientific">Deinococcus grandis</name>
    <dbReference type="NCBI Taxonomy" id="57498"/>
    <lineage>
        <taxon>Bacteria</taxon>
        <taxon>Thermotogati</taxon>
        <taxon>Deinococcota</taxon>
        <taxon>Deinococci</taxon>
        <taxon>Deinococcales</taxon>
        <taxon>Deinococcaceae</taxon>
        <taxon>Deinococcus</taxon>
    </lineage>
</organism>
<keyword evidence="7" id="KW-1185">Reference proteome</keyword>
<keyword evidence="2" id="KW-0805">Transcription regulation</keyword>
<dbReference type="EMBL" id="BCMS01000002">
    <property type="protein sequence ID" value="GAQ23172.1"/>
    <property type="molecule type" value="Genomic_DNA"/>
</dbReference>
<dbReference type="PROSITE" id="PS50931">
    <property type="entry name" value="HTH_LYSR"/>
    <property type="match status" value="1"/>
</dbReference>
<dbReference type="RefSeq" id="WP_058978867.1">
    <property type="nucleotide sequence ID" value="NZ_BCMS01000002.1"/>
</dbReference>
<dbReference type="InterPro" id="IPR036390">
    <property type="entry name" value="WH_DNA-bd_sf"/>
</dbReference>
<dbReference type="Proteomes" id="UP000056209">
    <property type="component" value="Unassembled WGS sequence"/>
</dbReference>
<dbReference type="PANTHER" id="PTHR30346">
    <property type="entry name" value="TRANSCRIPTIONAL DUAL REGULATOR HCAR-RELATED"/>
    <property type="match status" value="1"/>
</dbReference>
<dbReference type="GO" id="GO:0003677">
    <property type="term" value="F:DNA binding"/>
    <property type="evidence" value="ECO:0007669"/>
    <property type="project" value="UniProtKB-KW"/>
</dbReference>
<evidence type="ECO:0000256" key="1">
    <source>
        <dbReference type="ARBA" id="ARBA00009437"/>
    </source>
</evidence>
<reference evidence="7" key="1">
    <citation type="submission" date="2015-11" db="EMBL/GenBank/DDBJ databases">
        <title>Draft Genome Sequence of the Radioresistant Bacterium Deinococcus grandis, Isolated from Freshwater Fish in Japan.</title>
        <authorList>
            <person name="Satoh K."/>
            <person name="Onodera T."/>
            <person name="Omoso K."/>
            <person name="Takeda-Yano K."/>
            <person name="Katayama T."/>
            <person name="Oono Y."/>
            <person name="Narumi I."/>
        </authorList>
    </citation>
    <scope>NUCLEOTIDE SEQUENCE [LARGE SCALE GENOMIC DNA]</scope>
    <source>
        <strain evidence="7">ATCC 43672</strain>
    </source>
</reference>
<accession>A0A117DPB2</accession>
<name>A0A117DPB2_9DEIO</name>
<sequence length="294" mass="31428">MDLRHLQAFITVAEERHFGRAAERLNLAASPLGRVIRALEDEVGTPLLTRTTRRVDLTAAGAAFLPQAQAILAQLEQAASLARRTAQGESGRVRLGYMGAAQAALLPRLWRTLRATHPDVQLDVTELCTPDQRQALLAGELDAGLMALPVWHDDLRARPLASIPLLAALPQEHPLADRPSLSLRELAQEDWLTCTPYATTLPPEQVQALCMAFGLVPRTRAVGGSESAVVARVAAGVGVTLVPQTLLNPRQEGVRFVPLEDGVTLDVGLVTRAEPGNPAVGALLLAAQHLTTPA</sequence>
<evidence type="ECO:0000313" key="7">
    <source>
        <dbReference type="Proteomes" id="UP000056209"/>
    </source>
</evidence>
<keyword evidence="3" id="KW-0238">DNA-binding</keyword>
<dbReference type="InterPro" id="IPR000847">
    <property type="entry name" value="LysR_HTH_N"/>
</dbReference>
<evidence type="ECO:0000259" key="5">
    <source>
        <dbReference type="PROSITE" id="PS50931"/>
    </source>
</evidence>
<evidence type="ECO:0000256" key="4">
    <source>
        <dbReference type="ARBA" id="ARBA00023163"/>
    </source>
</evidence>
<dbReference type="GO" id="GO:0003700">
    <property type="term" value="F:DNA-binding transcription factor activity"/>
    <property type="evidence" value="ECO:0007669"/>
    <property type="project" value="InterPro"/>
</dbReference>
<dbReference type="Gene3D" id="1.10.10.10">
    <property type="entry name" value="Winged helix-like DNA-binding domain superfamily/Winged helix DNA-binding domain"/>
    <property type="match status" value="1"/>
</dbReference>
<comment type="similarity">
    <text evidence="1">Belongs to the LysR transcriptional regulatory family.</text>
</comment>
<dbReference type="AlphaFoldDB" id="A0A117DPB2"/>
<dbReference type="SUPFAM" id="SSF46785">
    <property type="entry name" value="Winged helix' DNA-binding domain"/>
    <property type="match status" value="1"/>
</dbReference>
<dbReference type="CDD" id="cd08414">
    <property type="entry name" value="PBP2_LTTR_aromatics_like"/>
    <property type="match status" value="1"/>
</dbReference>
<gene>
    <name evidence="6" type="ORF">DEIGR_200027</name>
</gene>
<dbReference type="OrthoDB" id="8437302at2"/>
<dbReference type="FunFam" id="1.10.10.10:FF:000001">
    <property type="entry name" value="LysR family transcriptional regulator"/>
    <property type="match status" value="1"/>
</dbReference>
<keyword evidence="4" id="KW-0804">Transcription</keyword>
<evidence type="ECO:0000256" key="3">
    <source>
        <dbReference type="ARBA" id="ARBA00023125"/>
    </source>
</evidence>
<dbReference type="Pfam" id="PF03466">
    <property type="entry name" value="LysR_substrate"/>
    <property type="match status" value="1"/>
</dbReference>
<protein>
    <submittedName>
        <fullName evidence="6">Transcriptional regulator, LysR family</fullName>
    </submittedName>
</protein>
<dbReference type="InterPro" id="IPR005119">
    <property type="entry name" value="LysR_subst-bd"/>
</dbReference>
<evidence type="ECO:0000256" key="2">
    <source>
        <dbReference type="ARBA" id="ARBA00023015"/>
    </source>
</evidence>
<dbReference type="Pfam" id="PF00126">
    <property type="entry name" value="HTH_1"/>
    <property type="match status" value="1"/>
</dbReference>